<feature type="transmembrane region" description="Helical" evidence="13">
    <location>
        <begin position="302"/>
        <end position="330"/>
    </location>
</feature>
<dbReference type="PROSITE" id="PS50893">
    <property type="entry name" value="ABC_TRANSPORTER_2"/>
    <property type="match status" value="1"/>
</dbReference>
<dbReference type="SUPFAM" id="SSF52540">
    <property type="entry name" value="P-loop containing nucleoside triphosphate hydrolases"/>
    <property type="match status" value="1"/>
</dbReference>
<evidence type="ECO:0000256" key="4">
    <source>
        <dbReference type="ARBA" id="ARBA00010333"/>
    </source>
</evidence>
<dbReference type="InterPro" id="IPR017871">
    <property type="entry name" value="ABC_transporter-like_CS"/>
</dbReference>
<reference evidence="17" key="1">
    <citation type="journal article" date="2019" name="Int. J. Syst. Evol. Microbiol.">
        <title>The Global Catalogue of Microorganisms (GCM) 10K type strain sequencing project: providing services to taxonomists for standard genome sequencing and annotation.</title>
        <authorList>
            <consortium name="The Broad Institute Genomics Platform"/>
            <consortium name="The Broad Institute Genome Sequencing Center for Infectious Disease"/>
            <person name="Wu L."/>
            <person name="Ma J."/>
        </authorList>
    </citation>
    <scope>NUCLEOTIDE SEQUENCE [LARGE SCALE GENOMIC DNA]</scope>
    <source>
        <strain evidence="17">JCM 10303</strain>
    </source>
</reference>
<dbReference type="SUPFAM" id="SSF53850">
    <property type="entry name" value="Periplasmic binding protein-like II"/>
    <property type="match status" value="1"/>
</dbReference>
<dbReference type="PROSITE" id="PS01039">
    <property type="entry name" value="SBP_BACTERIAL_3"/>
    <property type="match status" value="1"/>
</dbReference>
<keyword evidence="9" id="KW-0547">Nucleotide-binding</keyword>
<evidence type="ECO:0000259" key="15">
    <source>
        <dbReference type="PROSITE" id="PS50928"/>
    </source>
</evidence>
<comment type="similarity">
    <text evidence="3">Belongs to the ABC transporter superfamily.</text>
</comment>
<evidence type="ECO:0000259" key="14">
    <source>
        <dbReference type="PROSITE" id="PS50893"/>
    </source>
</evidence>
<dbReference type="PANTHER" id="PTHR43166">
    <property type="entry name" value="AMINO ACID IMPORT ATP-BINDING PROTEIN"/>
    <property type="match status" value="1"/>
</dbReference>
<dbReference type="Pfam" id="PF00528">
    <property type="entry name" value="BPD_transp_1"/>
    <property type="match status" value="1"/>
</dbReference>
<dbReference type="Pfam" id="PF00005">
    <property type="entry name" value="ABC_tran"/>
    <property type="match status" value="1"/>
</dbReference>
<dbReference type="InterPro" id="IPR018313">
    <property type="entry name" value="SBP_3_CS"/>
</dbReference>
<comment type="similarity">
    <text evidence="13">Belongs to the binding-protein-dependent transport system permease family.</text>
</comment>
<comment type="caution">
    <text evidence="16">The sequence shown here is derived from an EMBL/GenBank/DDBJ whole genome shotgun (WGS) entry which is preliminary data.</text>
</comment>
<dbReference type="CDD" id="cd03262">
    <property type="entry name" value="ABC_HisP_GlnQ"/>
    <property type="match status" value="1"/>
</dbReference>
<feature type="transmembrane region" description="Helical" evidence="13">
    <location>
        <begin position="444"/>
        <end position="467"/>
    </location>
</feature>
<dbReference type="Gene3D" id="3.40.50.300">
    <property type="entry name" value="P-loop containing nucleotide triphosphate hydrolases"/>
    <property type="match status" value="1"/>
</dbReference>
<keyword evidence="17" id="KW-1185">Reference proteome</keyword>
<evidence type="ECO:0000256" key="2">
    <source>
        <dbReference type="ARBA" id="ARBA00004651"/>
    </source>
</evidence>
<evidence type="ECO:0000313" key="16">
    <source>
        <dbReference type="EMBL" id="GAA0512784.1"/>
    </source>
</evidence>
<dbReference type="InterPro" id="IPR050086">
    <property type="entry name" value="MetN_ABC_transporter-like"/>
</dbReference>
<dbReference type="NCBIfam" id="TIGR01726">
    <property type="entry name" value="HEQRo_perm_3TM"/>
    <property type="match status" value="1"/>
</dbReference>
<dbReference type="Proteomes" id="UP001500729">
    <property type="component" value="Unassembled WGS sequence"/>
</dbReference>
<feature type="transmembrane region" description="Helical" evidence="13">
    <location>
        <begin position="479"/>
        <end position="501"/>
    </location>
</feature>
<organism evidence="16 17">
    <name type="scientific">Saccharopolyspora erythraea</name>
    <name type="common">Streptomyces erythraeus</name>
    <dbReference type="NCBI Taxonomy" id="1836"/>
    <lineage>
        <taxon>Bacteria</taxon>
        <taxon>Bacillati</taxon>
        <taxon>Actinomycetota</taxon>
        <taxon>Actinomycetes</taxon>
        <taxon>Pseudonocardiales</taxon>
        <taxon>Pseudonocardiaceae</taxon>
        <taxon>Saccharopolyspora</taxon>
    </lineage>
</organism>
<dbReference type="InterPro" id="IPR001638">
    <property type="entry name" value="Solute-binding_3/MltF_N"/>
</dbReference>
<dbReference type="InterPro" id="IPR027417">
    <property type="entry name" value="P-loop_NTPase"/>
</dbReference>
<feature type="transmembrane region" description="Helical" evidence="13">
    <location>
        <begin position="342"/>
        <end position="362"/>
    </location>
</feature>
<evidence type="ECO:0000256" key="5">
    <source>
        <dbReference type="ARBA" id="ARBA00022448"/>
    </source>
</evidence>
<protein>
    <submittedName>
        <fullName evidence="16">Uncharacterized protein</fullName>
    </submittedName>
</protein>
<keyword evidence="11 13" id="KW-1133">Transmembrane helix</keyword>
<evidence type="ECO:0000256" key="12">
    <source>
        <dbReference type="ARBA" id="ARBA00023136"/>
    </source>
</evidence>
<dbReference type="InterPro" id="IPR003439">
    <property type="entry name" value="ABC_transporter-like_ATP-bd"/>
</dbReference>
<evidence type="ECO:0000256" key="1">
    <source>
        <dbReference type="ARBA" id="ARBA00004202"/>
    </source>
</evidence>
<dbReference type="Gene3D" id="1.10.3720.10">
    <property type="entry name" value="MetI-like"/>
    <property type="match status" value="1"/>
</dbReference>
<dbReference type="EMBL" id="BAAAGS010000004">
    <property type="protein sequence ID" value="GAA0512784.1"/>
    <property type="molecule type" value="Genomic_DNA"/>
</dbReference>
<dbReference type="CDD" id="cd06261">
    <property type="entry name" value="TM_PBP2"/>
    <property type="match status" value="1"/>
</dbReference>
<sequence>MRRELTSRLGLLFLIGLLLAGCSSGGASGRPELVAPDRLTVGVDLSYPPYNYFDSGRPSGFDVDFDRALAQRMGLRPEFVDTSFEQLIAGLKAQRYDVAISALYITPDRAKEIDFVPYFTTGNSLVVRTDSPLRPAGPAELCGQRVGVIKGGQIVTQLREQAGAACVREGRPGIDVREFASDPVATQALIAGQLDVQATDAAVAKAAVDHSGSGLMITSSGLLYPTSVGIGLARGNPALKEQVTKAFEELKASGEYDRLLQRYNLRPVDPELVRANLGTPGEDDDFGFDWAYTFGLFGNAELWNAALMVAVLAVLAWSIATVLGMGLALLKRSELRVLSVPASGYVWFFRSLPLLVLLIFIYNLPQVIPELRPVLGSPFVVGLVALVLSETAYIAEIHRGGLKSVSVGQGEAARALGIPYGGVQRLVVIPQAFRVALPALGNQFITILKLTSLVSSISLAEILLVGQRLYTQNFKVLETLLAVSIFYVVLVTLFDQVRALVERRLDVRRRSRGDRSPVVQGADMDVIGTPRIARRRVPHSGREVVKLRGVRKDFGDRRGIDGIDLTVHQGEVVAVIGPSGAGKSTLARVVNHLEVPDEGTVEVNGRAIGRRADGRPAGNRELAEQRRDVGMVFQRFNLFPHKTVLENVMLAPAHLRIGNPDEIRANALELLRKVGLSEHLQRYPHELSGGQQQRVAIARALAMRPSVLLFDEPTSALDPELVGEVLSVMSDLAQEGRTMLVVTHELRFVRDIADWVVFVDHGRILRQGRPEEILRGAGEQRIERFFASVSP</sequence>
<comment type="subcellular location">
    <subcellularLocation>
        <location evidence="2 13">Cell membrane</location>
        <topology evidence="2 13">Multi-pass membrane protein</topology>
    </subcellularLocation>
    <subcellularLocation>
        <location evidence="1">Cell membrane</location>
        <topology evidence="1">Peripheral membrane protein</topology>
    </subcellularLocation>
</comment>
<gene>
    <name evidence="16" type="ORF">GCM10009533_09590</name>
</gene>
<dbReference type="SMART" id="SM00382">
    <property type="entry name" value="AAA"/>
    <property type="match status" value="1"/>
</dbReference>
<dbReference type="SUPFAM" id="SSF161098">
    <property type="entry name" value="MetI-like"/>
    <property type="match status" value="1"/>
</dbReference>
<dbReference type="CDD" id="cd01004">
    <property type="entry name" value="PBP2_MidA_like"/>
    <property type="match status" value="1"/>
</dbReference>
<dbReference type="InterPro" id="IPR003593">
    <property type="entry name" value="AAA+_ATPase"/>
</dbReference>
<evidence type="ECO:0000256" key="6">
    <source>
        <dbReference type="ARBA" id="ARBA00022475"/>
    </source>
</evidence>
<feature type="domain" description="ABC transmembrane type-1" evidence="15">
    <location>
        <begin position="306"/>
        <end position="498"/>
    </location>
</feature>
<evidence type="ECO:0000256" key="3">
    <source>
        <dbReference type="ARBA" id="ARBA00005417"/>
    </source>
</evidence>
<feature type="domain" description="ABC transporter" evidence="14">
    <location>
        <begin position="545"/>
        <end position="786"/>
    </location>
</feature>
<dbReference type="InterPro" id="IPR010065">
    <property type="entry name" value="AA_ABC_transptr_permease_3TM"/>
</dbReference>
<comment type="similarity">
    <text evidence="4">Belongs to the bacterial solute-binding protein 3 family.</text>
</comment>
<proteinExistence type="inferred from homology"/>
<evidence type="ECO:0000256" key="11">
    <source>
        <dbReference type="ARBA" id="ARBA00022989"/>
    </source>
</evidence>
<keyword evidence="5 13" id="KW-0813">Transport</keyword>
<evidence type="ECO:0000256" key="8">
    <source>
        <dbReference type="ARBA" id="ARBA00022729"/>
    </source>
</evidence>
<accession>A0ABP3M6N3</accession>
<dbReference type="PANTHER" id="PTHR43166:SF9">
    <property type="entry name" value="GLUTAMATE_ASPARTATE IMPORT ATP-BINDING PROTEIN GLTL"/>
    <property type="match status" value="1"/>
</dbReference>
<evidence type="ECO:0000256" key="10">
    <source>
        <dbReference type="ARBA" id="ARBA00022840"/>
    </source>
</evidence>
<keyword evidence="6" id="KW-1003">Cell membrane</keyword>
<dbReference type="Pfam" id="PF00497">
    <property type="entry name" value="SBP_bac_3"/>
    <property type="match status" value="1"/>
</dbReference>
<dbReference type="PROSITE" id="PS50928">
    <property type="entry name" value="ABC_TM1"/>
    <property type="match status" value="1"/>
</dbReference>
<evidence type="ECO:0000256" key="7">
    <source>
        <dbReference type="ARBA" id="ARBA00022692"/>
    </source>
</evidence>
<dbReference type="InterPro" id="IPR035906">
    <property type="entry name" value="MetI-like_sf"/>
</dbReference>
<evidence type="ECO:0000313" key="17">
    <source>
        <dbReference type="Proteomes" id="UP001500729"/>
    </source>
</evidence>
<keyword evidence="12 13" id="KW-0472">Membrane</keyword>
<keyword evidence="10" id="KW-0067">ATP-binding</keyword>
<evidence type="ECO:0000256" key="9">
    <source>
        <dbReference type="ARBA" id="ARBA00022741"/>
    </source>
</evidence>
<name>A0ABP3M6N3_SACER</name>
<keyword evidence="7 13" id="KW-0812">Transmembrane</keyword>
<keyword evidence="8" id="KW-0732">Signal</keyword>
<dbReference type="InterPro" id="IPR000515">
    <property type="entry name" value="MetI-like"/>
</dbReference>
<dbReference type="PROSITE" id="PS00211">
    <property type="entry name" value="ABC_TRANSPORTER_1"/>
    <property type="match status" value="1"/>
</dbReference>
<dbReference type="Gene3D" id="3.40.190.10">
    <property type="entry name" value="Periplasmic binding protein-like II"/>
    <property type="match status" value="2"/>
</dbReference>
<dbReference type="PROSITE" id="PS51257">
    <property type="entry name" value="PROKAR_LIPOPROTEIN"/>
    <property type="match status" value="1"/>
</dbReference>
<evidence type="ECO:0000256" key="13">
    <source>
        <dbReference type="RuleBase" id="RU363032"/>
    </source>
</evidence>
<dbReference type="SMART" id="SM00062">
    <property type="entry name" value="PBPb"/>
    <property type="match status" value="1"/>
</dbReference>